<accession>A0A0C3A5E5</accession>
<comment type="caution">
    <text evidence="2">The sequence shown here is derived from an EMBL/GenBank/DDBJ whole genome shotgun (WGS) entry which is preliminary data.</text>
</comment>
<dbReference type="RefSeq" id="WP_042953267.1">
    <property type="nucleotide sequence ID" value="NZ_BHXB01000001.1"/>
</dbReference>
<dbReference type="AlphaFoldDB" id="A0A0C3A5E5"/>
<dbReference type="EMBL" id="MRBO01000635">
    <property type="protein sequence ID" value="KAB2582829.1"/>
    <property type="molecule type" value="Genomic_DNA"/>
</dbReference>
<keyword evidence="1" id="KW-0472">Membrane</keyword>
<evidence type="ECO:0000313" key="2">
    <source>
        <dbReference type="EMBL" id="KAB2582829.1"/>
    </source>
</evidence>
<name>A0A0C3A5E5_RHOER</name>
<organism evidence="2 3">
    <name type="scientific">Rhodococcus erythropolis</name>
    <name type="common">Arthrobacter picolinophilus</name>
    <dbReference type="NCBI Taxonomy" id="1833"/>
    <lineage>
        <taxon>Bacteria</taxon>
        <taxon>Bacillati</taxon>
        <taxon>Actinomycetota</taxon>
        <taxon>Actinomycetes</taxon>
        <taxon>Mycobacteriales</taxon>
        <taxon>Nocardiaceae</taxon>
        <taxon>Rhodococcus</taxon>
        <taxon>Rhodococcus erythropolis group</taxon>
    </lineage>
</organism>
<dbReference type="KEGG" id="reb:XU06_27385"/>
<keyword evidence="1" id="KW-0812">Transmembrane</keyword>
<sequence length="104" mass="11770">MNDDIRDTRQPMVTSLGIILGFLLNFLAQWAIRDDGKAPVETTTDWVIVVTLFTAVALMLIVLFRTLSSSYEVEHARKRYRSILRLYLFAISLVFAGMAAALFV</sequence>
<feature type="transmembrane region" description="Helical" evidence="1">
    <location>
        <begin position="12"/>
        <end position="32"/>
    </location>
</feature>
<evidence type="ECO:0000313" key="3">
    <source>
        <dbReference type="Proteomes" id="UP000325576"/>
    </source>
</evidence>
<feature type="transmembrane region" description="Helical" evidence="1">
    <location>
        <begin position="84"/>
        <end position="103"/>
    </location>
</feature>
<gene>
    <name evidence="2" type="ORF">BS297_23750</name>
</gene>
<evidence type="ECO:0000256" key="1">
    <source>
        <dbReference type="SAM" id="Phobius"/>
    </source>
</evidence>
<reference evidence="2 3" key="1">
    <citation type="journal article" date="2017" name="Poromechanics V (2013)">
        <title>Genomic Characterization of the Arsenic-Tolerant Actinobacterium, &lt;i&gt;Rhodococcus erythropolis&lt;/i&gt; S43.</title>
        <authorList>
            <person name="Retamal-Morales G."/>
            <person name="Mehnert M."/>
            <person name="Schwabe R."/>
            <person name="Tischler D."/>
            <person name="Schloemann M."/>
            <person name="Levican G.J."/>
        </authorList>
    </citation>
    <scope>NUCLEOTIDE SEQUENCE [LARGE SCALE GENOMIC DNA]</scope>
    <source>
        <strain evidence="2 3">S43</strain>
    </source>
</reference>
<feature type="transmembrane region" description="Helical" evidence="1">
    <location>
        <begin position="44"/>
        <end position="64"/>
    </location>
</feature>
<dbReference type="Proteomes" id="UP000325576">
    <property type="component" value="Unassembled WGS sequence"/>
</dbReference>
<protein>
    <submittedName>
        <fullName evidence="2">Uncharacterized protein</fullName>
    </submittedName>
</protein>
<proteinExistence type="predicted"/>
<keyword evidence="1" id="KW-1133">Transmembrane helix</keyword>